<gene>
    <name evidence="1" type="ORF">E8M01_03970</name>
</gene>
<accession>A0A4D7AXB7</accession>
<dbReference type="RefSeq" id="WP_136958926.1">
    <property type="nucleotide sequence ID" value="NZ_CP039690.1"/>
</dbReference>
<dbReference type="GO" id="GO:0008168">
    <property type="term" value="F:methyltransferase activity"/>
    <property type="evidence" value="ECO:0007669"/>
    <property type="project" value="UniProtKB-KW"/>
</dbReference>
<sequence>MADTGMRFGFGDNWNRFVRQKHSQQRLDAAAARLTGFLKRDDLKGLDFLDIGSGSGLHSLAALKLGAEKLHSFDYDANSVAATRFLRDRAGKPDHWSVEQGDVLDDSYVASLGTWKLVYSWGVLHHTGEVWRALRNAQSCVAEGGLFYIALYSKDVDFQPSQAFWLEIKQEYNRVTSLTKWLMVWWYVWRFGMSMNIRNLPAVLKQIWTYRTQRGMNYFTDVRDWLGGWPMEYAGDQETVDLLEGEYGFELINVATGHACSEFLFRRTGVNGKKTKVKDMVARLTGPAGSPAAVNVA</sequence>
<dbReference type="Gene3D" id="3.40.50.150">
    <property type="entry name" value="Vaccinia Virus protein VP39"/>
    <property type="match status" value="1"/>
</dbReference>
<keyword evidence="1" id="KW-0808">Transferase</keyword>
<name>A0A4D7AXB7_9HYPH</name>
<organism evidence="1 2">
    <name type="scientific">Phreatobacter stygius</name>
    <dbReference type="NCBI Taxonomy" id="1940610"/>
    <lineage>
        <taxon>Bacteria</taxon>
        <taxon>Pseudomonadati</taxon>
        <taxon>Pseudomonadota</taxon>
        <taxon>Alphaproteobacteria</taxon>
        <taxon>Hyphomicrobiales</taxon>
        <taxon>Phreatobacteraceae</taxon>
        <taxon>Phreatobacter</taxon>
    </lineage>
</organism>
<dbReference type="InterPro" id="IPR029063">
    <property type="entry name" value="SAM-dependent_MTases_sf"/>
</dbReference>
<dbReference type="EMBL" id="CP039690">
    <property type="protein sequence ID" value="QCI63468.1"/>
    <property type="molecule type" value="Genomic_DNA"/>
</dbReference>
<dbReference type="Pfam" id="PF13489">
    <property type="entry name" value="Methyltransf_23"/>
    <property type="match status" value="1"/>
</dbReference>
<dbReference type="AlphaFoldDB" id="A0A4D7AXB7"/>
<dbReference type="CDD" id="cd02440">
    <property type="entry name" value="AdoMet_MTases"/>
    <property type="match status" value="1"/>
</dbReference>
<dbReference type="GO" id="GO:0032259">
    <property type="term" value="P:methylation"/>
    <property type="evidence" value="ECO:0007669"/>
    <property type="project" value="UniProtKB-KW"/>
</dbReference>
<evidence type="ECO:0000313" key="2">
    <source>
        <dbReference type="Proteomes" id="UP000298781"/>
    </source>
</evidence>
<proteinExistence type="predicted"/>
<dbReference type="OrthoDB" id="3206826at2"/>
<protein>
    <submittedName>
        <fullName evidence="1">Class I SAM-dependent methyltransferase</fullName>
    </submittedName>
</protein>
<keyword evidence="1" id="KW-0489">Methyltransferase</keyword>
<dbReference type="Proteomes" id="UP000298781">
    <property type="component" value="Chromosome"/>
</dbReference>
<dbReference type="SUPFAM" id="SSF53335">
    <property type="entry name" value="S-adenosyl-L-methionine-dependent methyltransferases"/>
    <property type="match status" value="1"/>
</dbReference>
<dbReference type="KEGG" id="pstg:E8M01_03970"/>
<evidence type="ECO:0000313" key="1">
    <source>
        <dbReference type="EMBL" id="QCI63468.1"/>
    </source>
</evidence>
<keyword evidence="2" id="KW-1185">Reference proteome</keyword>
<reference evidence="1 2" key="1">
    <citation type="submission" date="2019-04" db="EMBL/GenBank/DDBJ databases">
        <title>Phreatobacter aquaticus sp. nov.</title>
        <authorList>
            <person name="Choi A."/>
        </authorList>
    </citation>
    <scope>NUCLEOTIDE SEQUENCE [LARGE SCALE GENOMIC DNA]</scope>
    <source>
        <strain evidence="1 2">KCTC 52518</strain>
    </source>
</reference>